<evidence type="ECO:0000313" key="2">
    <source>
        <dbReference type="Proteomes" id="UP001627408"/>
    </source>
</evidence>
<evidence type="ECO:0008006" key="3">
    <source>
        <dbReference type="Google" id="ProtNLM"/>
    </source>
</evidence>
<name>A0ABW8UY18_9RHOB</name>
<organism evidence="1 2">
    <name type="scientific">Tateyamaria armeniaca</name>
    <dbReference type="NCBI Taxonomy" id="2518930"/>
    <lineage>
        <taxon>Bacteria</taxon>
        <taxon>Pseudomonadati</taxon>
        <taxon>Pseudomonadota</taxon>
        <taxon>Alphaproteobacteria</taxon>
        <taxon>Rhodobacterales</taxon>
        <taxon>Roseobacteraceae</taxon>
        <taxon>Tateyamaria</taxon>
    </lineage>
</organism>
<evidence type="ECO:0000313" key="1">
    <source>
        <dbReference type="EMBL" id="MFL4470577.1"/>
    </source>
</evidence>
<accession>A0ABW8UY18</accession>
<dbReference type="EMBL" id="JBHDIY010000002">
    <property type="protein sequence ID" value="MFL4470577.1"/>
    <property type="molecule type" value="Genomic_DNA"/>
</dbReference>
<comment type="caution">
    <text evidence="1">The sequence shown here is derived from an EMBL/GenBank/DDBJ whole genome shotgun (WGS) entry which is preliminary data.</text>
</comment>
<proteinExistence type="predicted"/>
<dbReference type="Proteomes" id="UP001627408">
    <property type="component" value="Unassembled WGS sequence"/>
</dbReference>
<dbReference type="RefSeq" id="WP_407592426.1">
    <property type="nucleotide sequence ID" value="NZ_JBHDIY010000002.1"/>
</dbReference>
<sequence length="153" mass="16011">MFVSPLTRLSVGPCLIALLLTTLVIAAPIVNAKGRPPRAVFLILPDTATPPMVDVQAQAMGGGRYLVTLDTTAFMFTEICVSDAAAIPVGHAHVHVNGQKVASAYAPIVEIGPLAPGTHEIDVVLRGQDHRPLVARNGLVQGRIQITVPTGPT</sequence>
<gene>
    <name evidence="1" type="ORF">ACERZ8_12060</name>
</gene>
<reference evidence="1 2" key="1">
    <citation type="submission" date="2024-08" db="EMBL/GenBank/DDBJ databases">
        <title>Tateyamaria sp. nov., isolated from marine algae.</title>
        <authorList>
            <person name="Choi B.J."/>
            <person name="Kim J.M."/>
            <person name="Lee J.K."/>
            <person name="Choi D.G."/>
            <person name="Bayburt H."/>
            <person name="Baek J.H."/>
            <person name="Han D.M."/>
            <person name="Jeon C.O."/>
        </authorList>
    </citation>
    <scope>NUCLEOTIDE SEQUENCE [LARGE SCALE GENOMIC DNA]</scope>
    <source>
        <strain evidence="1 2">KMU-156</strain>
    </source>
</reference>
<protein>
    <recommendedName>
        <fullName evidence="3">DUF4399 domain-containing protein</fullName>
    </recommendedName>
</protein>
<keyword evidence="2" id="KW-1185">Reference proteome</keyword>